<evidence type="ECO:0000313" key="4">
    <source>
        <dbReference type="Proteomes" id="UP000465062"/>
    </source>
</evidence>
<dbReference type="RefSeq" id="WP_159361683.1">
    <property type="nucleotide sequence ID" value="NZ_CP047394.1"/>
</dbReference>
<accession>A0A6I6UQ21</accession>
<feature type="domain" description="Phosphotyrosine protein phosphatase I" evidence="2">
    <location>
        <begin position="3"/>
        <end position="139"/>
    </location>
</feature>
<proteinExistence type="predicted"/>
<dbReference type="InterPro" id="IPR023485">
    <property type="entry name" value="Ptyr_pPase"/>
</dbReference>
<dbReference type="InterPro" id="IPR036196">
    <property type="entry name" value="Ptyr_pPase_sf"/>
</dbReference>
<dbReference type="EMBL" id="CP047394">
    <property type="protein sequence ID" value="QHE60852.1"/>
    <property type="molecule type" value="Genomic_DNA"/>
</dbReference>
<dbReference type="Proteomes" id="UP000465062">
    <property type="component" value="Chromosome"/>
</dbReference>
<dbReference type="KEGG" id="bvq:FHE72_07315"/>
<keyword evidence="1" id="KW-0059">Arsenical resistance</keyword>
<gene>
    <name evidence="3" type="ORF">FHE72_07315</name>
</gene>
<evidence type="ECO:0000259" key="2">
    <source>
        <dbReference type="SMART" id="SM00226"/>
    </source>
</evidence>
<dbReference type="SUPFAM" id="SSF52788">
    <property type="entry name" value="Phosphotyrosine protein phosphatases I"/>
    <property type="match status" value="1"/>
</dbReference>
<dbReference type="PANTHER" id="PTHR43428">
    <property type="entry name" value="ARSENATE REDUCTASE"/>
    <property type="match status" value="1"/>
</dbReference>
<evidence type="ECO:0000256" key="1">
    <source>
        <dbReference type="ARBA" id="ARBA00022849"/>
    </source>
</evidence>
<protein>
    <submittedName>
        <fullName evidence="3">Phosphatase</fullName>
    </submittedName>
</protein>
<dbReference type="SMART" id="SM00226">
    <property type="entry name" value="LMWPc"/>
    <property type="match status" value="1"/>
</dbReference>
<name>A0A6I6UQ21_9BACI</name>
<dbReference type="AlphaFoldDB" id="A0A6I6UQ21"/>
<dbReference type="Gene3D" id="3.40.50.2300">
    <property type="match status" value="1"/>
</dbReference>
<dbReference type="GO" id="GO:0046685">
    <property type="term" value="P:response to arsenic-containing substance"/>
    <property type="evidence" value="ECO:0007669"/>
    <property type="project" value="UniProtKB-KW"/>
</dbReference>
<sequence length="144" mass="16781">MNKTVYFLSSSQQRSLMAEGWAEKLEVSDWSFKSAGWVANSRSREEFSVLAMKELCIDISSFPLSRIEMKELGEASVIVAIQDTEYDDKIELPSELEEKVIYWNLPNPRKRSATLIEEWVHYQEICDEIAMRVKDLEHLLPQLH</sequence>
<evidence type="ECO:0000313" key="3">
    <source>
        <dbReference type="EMBL" id="QHE60852.1"/>
    </source>
</evidence>
<reference evidence="3 4" key="1">
    <citation type="submission" date="2019-06" db="EMBL/GenBank/DDBJ databases">
        <title>An operon consisting of a P-type ATPase gene and a transcriptional regular gene given the different cadmium resistance in Bacillus vietamensis 151-6 and Bacillus marisflavi 151-25.</title>
        <authorList>
            <person name="Yu X."/>
        </authorList>
    </citation>
    <scope>NUCLEOTIDE SEQUENCE [LARGE SCALE GENOMIC DNA]</scope>
    <source>
        <strain evidence="3 4">151-6</strain>
    </source>
</reference>
<dbReference type="PANTHER" id="PTHR43428:SF1">
    <property type="entry name" value="ARSENATE REDUCTASE"/>
    <property type="match status" value="1"/>
</dbReference>
<organism evidence="3 4">
    <name type="scientific">Rossellomorea vietnamensis</name>
    <dbReference type="NCBI Taxonomy" id="218284"/>
    <lineage>
        <taxon>Bacteria</taxon>
        <taxon>Bacillati</taxon>
        <taxon>Bacillota</taxon>
        <taxon>Bacilli</taxon>
        <taxon>Bacillales</taxon>
        <taxon>Bacillaceae</taxon>
        <taxon>Rossellomorea</taxon>
    </lineage>
</organism>